<evidence type="ECO:0000313" key="4">
    <source>
        <dbReference type="Proteomes" id="UP001186944"/>
    </source>
</evidence>
<proteinExistence type="predicted"/>
<evidence type="ECO:0000259" key="2">
    <source>
        <dbReference type="PROSITE" id="PS50056"/>
    </source>
</evidence>
<dbReference type="Gene3D" id="3.90.190.10">
    <property type="entry name" value="Protein tyrosine phosphatase superfamily"/>
    <property type="match status" value="1"/>
</dbReference>
<dbReference type="GO" id="GO:0005737">
    <property type="term" value="C:cytoplasm"/>
    <property type="evidence" value="ECO:0007669"/>
    <property type="project" value="TreeGrafter"/>
</dbReference>
<dbReference type="SMART" id="SM00195">
    <property type="entry name" value="DSPc"/>
    <property type="match status" value="1"/>
</dbReference>
<dbReference type="InterPro" id="IPR020422">
    <property type="entry name" value="TYR_PHOSPHATASE_DUAL_dom"/>
</dbReference>
<keyword evidence="4" id="KW-1185">Reference proteome</keyword>
<protein>
    <recommendedName>
        <fullName evidence="5">Protein-tyrosine-phosphatase</fullName>
    </recommendedName>
</protein>
<dbReference type="PROSITE" id="PS50056">
    <property type="entry name" value="TYR_PHOSPHATASE_2"/>
    <property type="match status" value="1"/>
</dbReference>
<evidence type="ECO:0000313" key="3">
    <source>
        <dbReference type="EMBL" id="KAK3104037.1"/>
    </source>
</evidence>
<dbReference type="PROSITE" id="PS50054">
    <property type="entry name" value="TYR_PHOSPHATASE_DUAL"/>
    <property type="match status" value="1"/>
</dbReference>
<dbReference type="CDD" id="cd14498">
    <property type="entry name" value="DSP"/>
    <property type="match status" value="1"/>
</dbReference>
<reference evidence="3" key="1">
    <citation type="submission" date="2019-08" db="EMBL/GenBank/DDBJ databases">
        <title>The improved chromosome-level genome for the pearl oyster Pinctada fucata martensii using PacBio sequencing and Hi-C.</title>
        <authorList>
            <person name="Zheng Z."/>
        </authorList>
    </citation>
    <scope>NUCLEOTIDE SEQUENCE</scope>
    <source>
        <strain evidence="3">ZZ-2019</strain>
        <tissue evidence="3">Adductor muscle</tissue>
    </source>
</reference>
<comment type="caution">
    <text evidence="3">The sequence shown here is derived from an EMBL/GenBank/DDBJ whole genome shotgun (WGS) entry which is preliminary data.</text>
</comment>
<gene>
    <name evidence="3" type="ORF">FSP39_023875</name>
</gene>
<feature type="domain" description="Tyrosine-protein phosphatase" evidence="1">
    <location>
        <begin position="1"/>
        <end position="126"/>
    </location>
</feature>
<evidence type="ECO:0000259" key="1">
    <source>
        <dbReference type="PROSITE" id="PS50054"/>
    </source>
</evidence>
<feature type="domain" description="Tyrosine specific protein phosphatases" evidence="2">
    <location>
        <begin position="49"/>
        <end position="102"/>
    </location>
</feature>
<dbReference type="SUPFAM" id="SSF52799">
    <property type="entry name" value="(Phosphotyrosine protein) phosphatases II"/>
    <property type="match status" value="1"/>
</dbReference>
<dbReference type="InterPro" id="IPR029021">
    <property type="entry name" value="Prot-tyrosine_phosphatase-like"/>
</dbReference>
<name>A0AA88YN65_PINIB</name>
<dbReference type="Proteomes" id="UP001186944">
    <property type="component" value="Unassembled WGS sequence"/>
</dbReference>
<dbReference type="InterPro" id="IPR000387">
    <property type="entry name" value="Tyr_Pase_dom"/>
</dbReference>
<sequence length="128" mass="14587">SKDLERLKKLGITHIVNLSSYDNEFPTTFTYHRIEVEDLPDQEIFSRLEDAVKFVEEGLKGGKVLVHCNAGQSRAGSIVTAFLVKSRNLSVDDALKFARSKRKQNKVLPNSGFMKQLREYEKKLKNST</sequence>
<dbReference type="GO" id="GO:0008579">
    <property type="term" value="F:JUN kinase phosphatase activity"/>
    <property type="evidence" value="ECO:0007669"/>
    <property type="project" value="TreeGrafter"/>
</dbReference>
<accession>A0AA88YN65</accession>
<organism evidence="3 4">
    <name type="scientific">Pinctada imbricata</name>
    <name type="common">Atlantic pearl-oyster</name>
    <name type="synonym">Pinctada martensii</name>
    <dbReference type="NCBI Taxonomy" id="66713"/>
    <lineage>
        <taxon>Eukaryota</taxon>
        <taxon>Metazoa</taxon>
        <taxon>Spiralia</taxon>
        <taxon>Lophotrochozoa</taxon>
        <taxon>Mollusca</taxon>
        <taxon>Bivalvia</taxon>
        <taxon>Autobranchia</taxon>
        <taxon>Pteriomorphia</taxon>
        <taxon>Pterioida</taxon>
        <taxon>Pterioidea</taxon>
        <taxon>Pteriidae</taxon>
        <taxon>Pinctada</taxon>
    </lineage>
</organism>
<dbReference type="InterPro" id="IPR000340">
    <property type="entry name" value="Dual-sp_phosphatase_cat-dom"/>
</dbReference>
<dbReference type="PANTHER" id="PTHR46377">
    <property type="entry name" value="DUAL SPECIFICITY PROTEIN PHOSPHATASE 19"/>
    <property type="match status" value="1"/>
</dbReference>
<dbReference type="EMBL" id="VSWD01000005">
    <property type="protein sequence ID" value="KAK3104037.1"/>
    <property type="molecule type" value="Genomic_DNA"/>
</dbReference>
<feature type="non-terminal residue" evidence="3">
    <location>
        <position position="1"/>
    </location>
</feature>
<dbReference type="Pfam" id="PF00782">
    <property type="entry name" value="DSPc"/>
    <property type="match status" value="1"/>
</dbReference>
<evidence type="ECO:0008006" key="5">
    <source>
        <dbReference type="Google" id="ProtNLM"/>
    </source>
</evidence>
<dbReference type="PANTHER" id="PTHR46377:SF1">
    <property type="entry name" value="DUAL SPECIFICITY PROTEIN PHOSPHATASE 19"/>
    <property type="match status" value="1"/>
</dbReference>
<dbReference type="AlphaFoldDB" id="A0AA88YN65"/>